<proteinExistence type="predicted"/>
<dbReference type="AlphaFoldDB" id="A0A7X5ZJQ3"/>
<dbReference type="Pfam" id="PF01882">
    <property type="entry name" value="DUF58"/>
    <property type="match status" value="1"/>
</dbReference>
<dbReference type="InterPro" id="IPR036465">
    <property type="entry name" value="vWFA_dom_sf"/>
</dbReference>
<evidence type="ECO:0000256" key="1">
    <source>
        <dbReference type="SAM" id="MobiDB-lite"/>
    </source>
</evidence>
<dbReference type="InterPro" id="IPR002881">
    <property type="entry name" value="DUF58"/>
</dbReference>
<gene>
    <name evidence="3" type="ORF">HBF25_17775</name>
</gene>
<dbReference type="EMBL" id="JAARLZ010000011">
    <property type="protein sequence ID" value="NII08238.1"/>
    <property type="molecule type" value="Genomic_DNA"/>
</dbReference>
<evidence type="ECO:0000259" key="2">
    <source>
        <dbReference type="Pfam" id="PF01882"/>
    </source>
</evidence>
<dbReference type="Proteomes" id="UP000490980">
    <property type="component" value="Unassembled WGS sequence"/>
</dbReference>
<feature type="compositionally biased region" description="Low complexity" evidence="1">
    <location>
        <begin position="30"/>
        <end position="41"/>
    </location>
</feature>
<dbReference type="Gene3D" id="3.40.50.410">
    <property type="entry name" value="von Willebrand factor, type A domain"/>
    <property type="match status" value="1"/>
</dbReference>
<accession>A0A7X5ZJQ3</accession>
<sequence>MNAAVPAADGRVRVSLPELIALRSRVARAPAPPVVSRAPRSGQRPGRLHGRGMDYAESRVYQAGDDVRRMDWRLTARSGVAHTKLFQEEREGRLLVMLDMNTSMRFGTRTRFKSVQAARAAAMATWYAIRGGDRVGVLAFGGQRQLIRPQGGSRGALAVAGAIAAWDALPQGDDESLSAALQRAGRLMHGASRVLVVTDGFCIDDASRGRMLGLVGKAEVSVLVVADPLEMAEPPAGRYPFAHRGAHFDVALYGDRQRADFLRSLGEGRHRIDTLASSLGLRHRTLDTTADPLDAVVALLGTTRAM</sequence>
<evidence type="ECO:0000313" key="3">
    <source>
        <dbReference type="EMBL" id="NII08238.1"/>
    </source>
</evidence>
<feature type="domain" description="DUF58" evidence="2">
    <location>
        <begin position="57"/>
        <end position="264"/>
    </location>
</feature>
<keyword evidence="4" id="KW-1185">Reference proteome</keyword>
<dbReference type="SUPFAM" id="SSF53300">
    <property type="entry name" value="vWA-like"/>
    <property type="match status" value="1"/>
</dbReference>
<feature type="region of interest" description="Disordered" evidence="1">
    <location>
        <begin position="30"/>
        <end position="51"/>
    </location>
</feature>
<name>A0A7X5ZJQ3_9GAMM</name>
<reference evidence="3 4" key="1">
    <citation type="submission" date="2020-03" db="EMBL/GenBank/DDBJ databases">
        <authorList>
            <person name="Lai Q."/>
        </authorList>
    </citation>
    <scope>NUCLEOTIDE SEQUENCE [LARGE SCALE GENOMIC DNA]</scope>
    <source>
        <strain evidence="3 4">CCUG 25036</strain>
    </source>
</reference>
<dbReference type="PANTHER" id="PTHR33608">
    <property type="entry name" value="BLL2464 PROTEIN"/>
    <property type="match status" value="1"/>
</dbReference>
<protein>
    <submittedName>
        <fullName evidence="3">DUF58 domain-containing protein</fullName>
    </submittedName>
</protein>
<evidence type="ECO:0000313" key="4">
    <source>
        <dbReference type="Proteomes" id="UP000490980"/>
    </source>
</evidence>
<dbReference type="RefSeq" id="WP_166950814.1">
    <property type="nucleotide sequence ID" value="NZ_JAARLZ010000011.1"/>
</dbReference>
<organism evidence="3 4">
    <name type="scientific">Luteibacter anthropi</name>
    <dbReference type="NCBI Taxonomy" id="564369"/>
    <lineage>
        <taxon>Bacteria</taxon>
        <taxon>Pseudomonadati</taxon>
        <taxon>Pseudomonadota</taxon>
        <taxon>Gammaproteobacteria</taxon>
        <taxon>Lysobacterales</taxon>
        <taxon>Rhodanobacteraceae</taxon>
        <taxon>Luteibacter</taxon>
    </lineage>
</organism>
<dbReference type="PANTHER" id="PTHR33608:SF12">
    <property type="entry name" value="DUF58 DOMAIN-CONTAINING PROTEIN"/>
    <property type="match status" value="1"/>
</dbReference>
<comment type="caution">
    <text evidence="3">The sequence shown here is derived from an EMBL/GenBank/DDBJ whole genome shotgun (WGS) entry which is preliminary data.</text>
</comment>